<proteinExistence type="inferred from homology"/>
<comment type="caution">
    <text evidence="3">The sequence shown here is derived from an EMBL/GenBank/DDBJ whole genome shotgun (WGS) entry which is preliminary data.</text>
</comment>
<evidence type="ECO:0000256" key="2">
    <source>
        <dbReference type="SAM" id="MobiDB-lite"/>
    </source>
</evidence>
<gene>
    <name evidence="3" type="ORF">AKO1_006292</name>
</gene>
<evidence type="ECO:0000256" key="1">
    <source>
        <dbReference type="ARBA" id="ARBA00008433"/>
    </source>
</evidence>
<dbReference type="Proteomes" id="UP001431209">
    <property type="component" value="Unassembled WGS sequence"/>
</dbReference>
<sequence length="386" mass="44443">MGVPQCIEGSQYDRNALLFNFLFIFDKPEENPIAYPQLDDRPPSIDIESYKPIVRKLAFIFRSLEIECKFLSNPTTKSEIGEVLTQILNDLNYKGETSIPIDESHAINLRIAPRHALPPHVYAHQVPFPLKNVLKFVNEEWDQTIQQIAPFIDGIHYVKQISFKSSVHIELVKKCIQHLIYYGLVFMVDIFQFSNMYTLQSKHVMIQLFRNKYMQEECLAMVVHHNNENFQTDNSHLVHDVLKLYCLMKPGITLGQIITNNQNLSSISSINPRGLVVFGLMKGFLRRVHEYPIIVHSLKTVASSPNFEVHDQQLSSHQDQSSDLMIRSSSSEQLSNKSTLDLEAMNGLADGRHSYDEICVELSVSRRELVRMLEQHKNCYTILHSS</sequence>
<feature type="region of interest" description="Disordered" evidence="2">
    <location>
        <begin position="309"/>
        <end position="328"/>
    </location>
</feature>
<name>A0AAW2YGY0_9EUKA</name>
<keyword evidence="4" id="KW-1185">Reference proteome</keyword>
<dbReference type="GO" id="GO:0005774">
    <property type="term" value="C:vacuolar membrane"/>
    <property type="evidence" value="ECO:0007669"/>
    <property type="project" value="TreeGrafter"/>
</dbReference>
<dbReference type="InterPro" id="IPR009348">
    <property type="entry name" value="NPR2-like"/>
</dbReference>
<dbReference type="Pfam" id="PF06218">
    <property type="entry name" value="NPR2"/>
    <property type="match status" value="2"/>
</dbReference>
<comment type="similarity">
    <text evidence="1">Belongs to the NPR2 family.</text>
</comment>
<evidence type="ECO:0000313" key="4">
    <source>
        <dbReference type="Proteomes" id="UP001431209"/>
    </source>
</evidence>
<dbReference type="GO" id="GO:0005096">
    <property type="term" value="F:GTPase activator activity"/>
    <property type="evidence" value="ECO:0007669"/>
    <property type="project" value="TreeGrafter"/>
</dbReference>
<evidence type="ECO:0000313" key="3">
    <source>
        <dbReference type="EMBL" id="KAL0476420.1"/>
    </source>
</evidence>
<accession>A0AAW2YGY0</accession>
<dbReference type="GO" id="GO:0010508">
    <property type="term" value="P:positive regulation of autophagy"/>
    <property type="evidence" value="ECO:0007669"/>
    <property type="project" value="TreeGrafter"/>
</dbReference>
<dbReference type="GO" id="GO:1904262">
    <property type="term" value="P:negative regulation of TORC1 signaling"/>
    <property type="evidence" value="ECO:0007669"/>
    <property type="project" value="TreeGrafter"/>
</dbReference>
<dbReference type="PANTHER" id="PTHR12991:SF10">
    <property type="entry name" value="GATOR COMPLEX PROTEIN NPRL2"/>
    <property type="match status" value="1"/>
</dbReference>
<dbReference type="PANTHER" id="PTHR12991">
    <property type="entry name" value="NITROGEN PERMEASE REGULATOR 2/TUMOR SUPPRESSOR CANDIDATE 4"/>
    <property type="match status" value="1"/>
</dbReference>
<dbReference type="AlphaFoldDB" id="A0AAW2YGY0"/>
<feature type="compositionally biased region" description="Low complexity" evidence="2">
    <location>
        <begin position="312"/>
        <end position="324"/>
    </location>
</feature>
<dbReference type="GO" id="GO:1990130">
    <property type="term" value="C:GATOR1 complex"/>
    <property type="evidence" value="ECO:0007669"/>
    <property type="project" value="TreeGrafter"/>
</dbReference>
<organism evidence="3 4">
    <name type="scientific">Acrasis kona</name>
    <dbReference type="NCBI Taxonomy" id="1008807"/>
    <lineage>
        <taxon>Eukaryota</taxon>
        <taxon>Discoba</taxon>
        <taxon>Heterolobosea</taxon>
        <taxon>Tetramitia</taxon>
        <taxon>Eutetramitia</taxon>
        <taxon>Acrasidae</taxon>
        <taxon>Acrasis</taxon>
    </lineage>
</organism>
<protein>
    <submittedName>
        <fullName evidence="3">Nitrogen permease regulator</fullName>
    </submittedName>
</protein>
<reference evidence="3 4" key="1">
    <citation type="submission" date="2024-03" db="EMBL/GenBank/DDBJ databases">
        <title>The Acrasis kona genome and developmental transcriptomes reveal deep origins of eukaryotic multicellular pathways.</title>
        <authorList>
            <person name="Sheikh S."/>
            <person name="Fu C.-J."/>
            <person name="Brown M.W."/>
            <person name="Baldauf S.L."/>
        </authorList>
    </citation>
    <scope>NUCLEOTIDE SEQUENCE [LARGE SCALE GENOMIC DNA]</scope>
    <source>
        <strain evidence="3 4">ATCC MYA-3509</strain>
    </source>
</reference>
<dbReference type="EMBL" id="JAOPGA020000036">
    <property type="protein sequence ID" value="KAL0476420.1"/>
    <property type="molecule type" value="Genomic_DNA"/>
</dbReference>